<evidence type="ECO:0000313" key="3">
    <source>
        <dbReference type="EMBL" id="KAK7678018.1"/>
    </source>
</evidence>
<feature type="coiled-coil region" evidence="1">
    <location>
        <begin position="1349"/>
        <end position="1383"/>
    </location>
</feature>
<sequence>MPGLNDNLRRLKSKFTHSRRLSRTQNASNGTTHTAETDVSEHSKDRAPVDSSRVHEPVVTLPIPQIAIQPAEAQPEVSSPDAMDYMVKSGVYDKVLAGTEKKEGGKFHKILEHVDMAMEATSTAAEAAAPFQELLSSEFVSNMEEKVSSFAENIPWLMNVLDEVTALHPAIQVVALAFKAAYHIEMTRRENDKRIKTLYVEMKEMIHVLIQLRDVKDPDVRDPYGYPLSNRLEQLSQKAAVDIKDCANVCDTFARKGPLIRILKGSVWERRLVSFIGRFEKRRTQFQQALATHTALVVESIELTVKAIDARLDMITKLFHKYTPPDELKLAKSIEEKGKDLRTIQNDEKDLRDLIELEFNLDSSTDTDPKKGTEKKTGGGKDRGMKRLPLTIKELREELREGLDESIQKNLTFFEGKFMLYHRQMHENLLKVMQENHSQLLVAMQGGPHERITNKELRKIWHDMNWRRNVKSRLFVMTLRDHFQDKLLETKLTARKIKVLKTIEDARASRLSLASMAVEDRPPLLIVDHESEDASSVDSLEASKDDWAYHYISLAWLQPIMEAFDDDGSGYITVTEVNRFSESMPKELKWTLQHWIAYWAIGWQISADYYRSKILNIFADMFEILPKLQPTNRYWADYYLGKVWPYVAQLLFALQREDLPDLQYKFQPFIDYEEARIKKNLKDIKYDVDSADLVSRVGGENVEKHVLPLIYSLMERDFEIFRIAQYKVIHVDELWDAVDNLLYVFSAIATRVQDLTSLFNQQQVDVASRMETVASGLLRYYYNSEGLWSMNNLWNPELNFYEGTPHLMDTDNIDLPKDVLRYPLQKEPSVDTSVFISGYELEEKVPTELDLKAARPLADILGRWIGYRYNSNMFPVQPMQEFYIHATSLADQTFEADGRDFNSGIWHMTGSCRFNDRHEIEVEFNVQGSNTDDAQYFQGYIDDSGALVGSMGWSGSVLAWNFIFKQLPTDVMMFYPSPATRPEDLARARWQFAIQCTLHAVRRNMWSWSYFAERRQKRKRYIQLNISYWFYGREPFGEELEEFLLYRRSLTPAEACFYRDIRDRLLEILPRHDNTCAGCFRPLGGVRIMCLDCQPETRQPWDTIDFCGHPDCNEWIQLSDSDRSHRQTHDFVKLRTVLHRRDMPRLIRSAQTALVRARTIWNLRPLYIAPPSLPVGKSAEENQQPDNSSLQETSSEHVFQLATGISHGVTVSPSSPSEPLEIQDLVPFLPRSAPPPTCAICLKQLFDPCWYCVTCSATFDGPDLFVCDTCEADSLLRCINCTSSFEQPRYFYGLDPKDTFLCNKCTLKGIVPPEIDKDIQHVCTHALVRVQDRIEDPLPILPPTVDQRIDQLERRVSTIDFKLDRLESRLQELISSQTGLEGRKPWVRRMPQRMRTKFYRALVDRFMVQAVLLR</sequence>
<reference evidence="3 4" key="1">
    <citation type="submission" date="2022-09" db="EMBL/GenBank/DDBJ databases">
        <authorList>
            <person name="Palmer J.M."/>
        </authorList>
    </citation>
    <scope>NUCLEOTIDE SEQUENCE [LARGE SCALE GENOMIC DNA]</scope>
    <source>
        <strain evidence="3 4">DSM 7382</strain>
    </source>
</reference>
<feature type="region of interest" description="Disordered" evidence="2">
    <location>
        <begin position="1174"/>
        <end position="1193"/>
    </location>
</feature>
<dbReference type="EMBL" id="JASBNA010000078">
    <property type="protein sequence ID" value="KAK7678018.1"/>
    <property type="molecule type" value="Genomic_DNA"/>
</dbReference>
<evidence type="ECO:0008006" key="5">
    <source>
        <dbReference type="Google" id="ProtNLM"/>
    </source>
</evidence>
<proteinExistence type="predicted"/>
<organism evidence="3 4">
    <name type="scientific">Cerrena zonata</name>
    <dbReference type="NCBI Taxonomy" id="2478898"/>
    <lineage>
        <taxon>Eukaryota</taxon>
        <taxon>Fungi</taxon>
        <taxon>Dikarya</taxon>
        <taxon>Basidiomycota</taxon>
        <taxon>Agaricomycotina</taxon>
        <taxon>Agaricomycetes</taxon>
        <taxon>Polyporales</taxon>
        <taxon>Cerrenaceae</taxon>
        <taxon>Cerrena</taxon>
    </lineage>
</organism>
<feature type="region of interest" description="Disordered" evidence="2">
    <location>
        <begin position="14"/>
        <end position="55"/>
    </location>
</feature>
<feature type="compositionally biased region" description="Basic and acidic residues" evidence="2">
    <location>
        <begin position="367"/>
        <end position="385"/>
    </location>
</feature>
<dbReference type="Proteomes" id="UP001385951">
    <property type="component" value="Unassembled WGS sequence"/>
</dbReference>
<keyword evidence="1" id="KW-0175">Coiled coil</keyword>
<feature type="region of interest" description="Disordered" evidence="2">
    <location>
        <begin position="362"/>
        <end position="385"/>
    </location>
</feature>
<keyword evidence="4" id="KW-1185">Reference proteome</keyword>
<dbReference type="PROSITE" id="PS00018">
    <property type="entry name" value="EF_HAND_1"/>
    <property type="match status" value="1"/>
</dbReference>
<protein>
    <recommendedName>
        <fullName evidence="5">EF-hand domain-containing protein</fullName>
    </recommendedName>
</protein>
<gene>
    <name evidence="3" type="ORF">QCA50_018958</name>
</gene>
<feature type="compositionally biased region" description="Polar residues" evidence="2">
    <location>
        <begin position="1181"/>
        <end position="1193"/>
    </location>
</feature>
<accession>A0AAW0FK84</accession>
<evidence type="ECO:0000256" key="1">
    <source>
        <dbReference type="SAM" id="Coils"/>
    </source>
</evidence>
<feature type="compositionally biased region" description="Polar residues" evidence="2">
    <location>
        <begin position="23"/>
        <end position="34"/>
    </location>
</feature>
<name>A0AAW0FK84_9APHY</name>
<evidence type="ECO:0000256" key="2">
    <source>
        <dbReference type="SAM" id="MobiDB-lite"/>
    </source>
</evidence>
<comment type="caution">
    <text evidence="3">The sequence shown here is derived from an EMBL/GenBank/DDBJ whole genome shotgun (WGS) entry which is preliminary data.</text>
</comment>
<evidence type="ECO:0000313" key="4">
    <source>
        <dbReference type="Proteomes" id="UP001385951"/>
    </source>
</evidence>
<dbReference type="InterPro" id="IPR018247">
    <property type="entry name" value="EF_Hand_1_Ca_BS"/>
</dbReference>
<feature type="compositionally biased region" description="Basic and acidic residues" evidence="2">
    <location>
        <begin position="35"/>
        <end position="55"/>
    </location>
</feature>